<dbReference type="EMBL" id="UFSO01000002">
    <property type="protein sequence ID" value="SSY70010.1"/>
    <property type="molecule type" value="Genomic_DNA"/>
</dbReference>
<dbReference type="OrthoDB" id="9025834at2"/>
<sequence>MKNKILNIALVLIAVANLFFFAQPYYQQYQSKQKYTVQFPEPKQYPRQEMDWKQPVLSSNVWKISKVGQSDSYLLGTYHAGEAHLKIHPQVKQLLQKNQKLMLESNTDLTEDEQKTMLYSLLLNIHGKKPLLKEQMGKEDFDKVANKMRQFPNGDVMAKSLNNYYGWSALILTATLRDGLTPQTGVDSLVKQQSQQLKQPIGYLETVNESLLYFRLLPDDLAIAALKDWANTPVHTKEDKKLYFAYKNGQFKDLAPLILQELMDTSDTHLSAKQQEQVLDWFVHDLLIARTRNWLPTMQQEMAKQSTVFAVGIGHLMGNQGLITLLREQGYTITPEPKMLIWQ</sequence>
<name>A0A376BK35_9NEIS</name>
<protein>
    <submittedName>
        <fullName evidence="1">TraB family</fullName>
    </submittedName>
</protein>
<proteinExistence type="predicted"/>
<dbReference type="CDD" id="cd14789">
    <property type="entry name" value="Tiki"/>
    <property type="match status" value="1"/>
</dbReference>
<dbReference type="InterPro" id="IPR047111">
    <property type="entry name" value="YbaP-like"/>
</dbReference>
<dbReference type="PANTHER" id="PTHR40590">
    <property type="entry name" value="CYTOPLASMIC PROTEIN-RELATED"/>
    <property type="match status" value="1"/>
</dbReference>
<keyword evidence="2" id="KW-1185">Reference proteome</keyword>
<dbReference type="STRING" id="1120980.GCA_000745955_02144"/>
<evidence type="ECO:0000313" key="1">
    <source>
        <dbReference type="EMBL" id="SSY70010.1"/>
    </source>
</evidence>
<dbReference type="RefSeq" id="WP_034294766.1">
    <property type="nucleotide sequence ID" value="NZ_CP091519.2"/>
</dbReference>
<dbReference type="InterPro" id="IPR002816">
    <property type="entry name" value="TraB/PrgY/GumN_fam"/>
</dbReference>
<gene>
    <name evidence="1" type="ORF">NCTC10283_00073</name>
</gene>
<evidence type="ECO:0000313" key="2">
    <source>
        <dbReference type="Proteomes" id="UP000254209"/>
    </source>
</evidence>
<organism evidence="1 2">
    <name type="scientific">Alysiella crassa</name>
    <dbReference type="NCBI Taxonomy" id="153491"/>
    <lineage>
        <taxon>Bacteria</taxon>
        <taxon>Pseudomonadati</taxon>
        <taxon>Pseudomonadota</taxon>
        <taxon>Betaproteobacteria</taxon>
        <taxon>Neisseriales</taxon>
        <taxon>Neisseriaceae</taxon>
        <taxon>Alysiella</taxon>
    </lineage>
</organism>
<dbReference type="Proteomes" id="UP000254209">
    <property type="component" value="Unassembled WGS sequence"/>
</dbReference>
<dbReference type="AlphaFoldDB" id="A0A376BK35"/>
<accession>A0A376BK35</accession>
<dbReference type="Pfam" id="PF01963">
    <property type="entry name" value="TraB_PrgY_gumN"/>
    <property type="match status" value="1"/>
</dbReference>
<dbReference type="PANTHER" id="PTHR40590:SF1">
    <property type="entry name" value="CYTOPLASMIC PROTEIN"/>
    <property type="match status" value="1"/>
</dbReference>
<reference evidence="1 2" key="1">
    <citation type="submission" date="2018-06" db="EMBL/GenBank/DDBJ databases">
        <authorList>
            <consortium name="Pathogen Informatics"/>
            <person name="Doyle S."/>
        </authorList>
    </citation>
    <scope>NUCLEOTIDE SEQUENCE [LARGE SCALE GENOMIC DNA]</scope>
    <source>
        <strain evidence="1 2">NCTC10283</strain>
    </source>
</reference>